<feature type="domain" description="Zinc knuckle CX2CX4HX4C" evidence="2">
    <location>
        <begin position="73"/>
        <end position="108"/>
    </location>
</feature>
<dbReference type="InterPro" id="IPR025836">
    <property type="entry name" value="Zn_knuckle_CX2CX4HX4C"/>
</dbReference>
<dbReference type="Gramene" id="QL11p044339:mrna">
    <property type="protein sequence ID" value="QL11p044339:mrna"/>
    <property type="gene ID" value="QL11p044339"/>
</dbReference>
<reference evidence="3 4" key="1">
    <citation type="journal article" date="2016" name="G3 (Bethesda)">
        <title>First Draft Assembly and Annotation of the Genome of a California Endemic Oak Quercus lobata Nee (Fagaceae).</title>
        <authorList>
            <person name="Sork V.L."/>
            <person name="Fitz-Gibbon S.T."/>
            <person name="Puiu D."/>
            <person name="Crepeau M."/>
            <person name="Gugger P.F."/>
            <person name="Sherman R."/>
            <person name="Stevens K."/>
            <person name="Langley C.H."/>
            <person name="Pellegrini M."/>
            <person name="Salzberg S.L."/>
        </authorList>
    </citation>
    <scope>NUCLEOTIDE SEQUENCE [LARGE SCALE GENOMIC DNA]</scope>
    <source>
        <strain evidence="3 4">cv. SW786</strain>
    </source>
</reference>
<sequence>MDDLTDQCARLSLHTKERQTIPLTSVIEHNSRDFEVRDLTQNTVLLLFTLESNVQKILSQGPWTFDKYLSRYVDLGGSEPHWISFQYEGLPVFCYWYGLLNHDEKDCRLWVDSGEHLQKHEQQYGPWLRASLTNIQQAQVVHTKSPHSTGPPQPQRPTPSPIMRPSFQTPNISPPMSDPPSSSQTDATITHIESTTTPLPPTPHTLLTFQKIPETTTTPMYHFETEKKEALHGTIRFEILQGTVHDTLQNENLHSTVQGTWRRLGLPRDLMNSTTSSESVLRSKRKQHSLPSVVDPLTDKKQKLLDMVAKALGKIMVENLGSVVAARQHHRAQ</sequence>
<evidence type="ECO:0000256" key="1">
    <source>
        <dbReference type="SAM" id="MobiDB-lite"/>
    </source>
</evidence>
<dbReference type="EnsemblPlants" id="QL11p044339:mrna">
    <property type="protein sequence ID" value="QL11p044339:mrna"/>
    <property type="gene ID" value="QL11p044339"/>
</dbReference>
<feature type="compositionally biased region" description="Pro residues" evidence="1">
    <location>
        <begin position="149"/>
        <end position="162"/>
    </location>
</feature>
<dbReference type="InParanoid" id="A0A7N2MZ67"/>
<dbReference type="Pfam" id="PF14392">
    <property type="entry name" value="zf-CCHC_4"/>
    <property type="match status" value="1"/>
</dbReference>
<protein>
    <recommendedName>
        <fullName evidence="2">Zinc knuckle CX2CX4HX4C domain-containing protein</fullName>
    </recommendedName>
</protein>
<dbReference type="AlphaFoldDB" id="A0A7N2MZ67"/>
<reference evidence="3" key="2">
    <citation type="submission" date="2021-01" db="UniProtKB">
        <authorList>
            <consortium name="EnsemblPlants"/>
        </authorList>
    </citation>
    <scope>IDENTIFICATION</scope>
</reference>
<organism evidence="3 4">
    <name type="scientific">Quercus lobata</name>
    <name type="common">Valley oak</name>
    <dbReference type="NCBI Taxonomy" id="97700"/>
    <lineage>
        <taxon>Eukaryota</taxon>
        <taxon>Viridiplantae</taxon>
        <taxon>Streptophyta</taxon>
        <taxon>Embryophyta</taxon>
        <taxon>Tracheophyta</taxon>
        <taxon>Spermatophyta</taxon>
        <taxon>Magnoliopsida</taxon>
        <taxon>eudicotyledons</taxon>
        <taxon>Gunneridae</taxon>
        <taxon>Pentapetalae</taxon>
        <taxon>rosids</taxon>
        <taxon>fabids</taxon>
        <taxon>Fagales</taxon>
        <taxon>Fagaceae</taxon>
        <taxon>Quercus</taxon>
    </lineage>
</organism>
<name>A0A7N2MZ67_QUELO</name>
<dbReference type="Proteomes" id="UP000594261">
    <property type="component" value="Chromosome 11"/>
</dbReference>
<accession>A0A7N2MZ67</accession>
<evidence type="ECO:0000259" key="2">
    <source>
        <dbReference type="Pfam" id="PF14392"/>
    </source>
</evidence>
<dbReference type="EMBL" id="LRBV02000011">
    <property type="status" value="NOT_ANNOTATED_CDS"/>
    <property type="molecule type" value="Genomic_DNA"/>
</dbReference>
<feature type="region of interest" description="Disordered" evidence="1">
    <location>
        <begin position="138"/>
        <end position="188"/>
    </location>
</feature>
<keyword evidence="4" id="KW-1185">Reference proteome</keyword>
<evidence type="ECO:0000313" key="3">
    <source>
        <dbReference type="EnsemblPlants" id="QL11p044339:mrna"/>
    </source>
</evidence>
<proteinExistence type="predicted"/>
<evidence type="ECO:0000313" key="4">
    <source>
        <dbReference type="Proteomes" id="UP000594261"/>
    </source>
</evidence>